<feature type="region of interest" description="Disordered" evidence="1">
    <location>
        <begin position="139"/>
        <end position="175"/>
    </location>
</feature>
<organism evidence="2 3">
    <name type="scientific">Pseudohongiella nitratireducens</name>
    <dbReference type="NCBI Taxonomy" id="1768907"/>
    <lineage>
        <taxon>Bacteria</taxon>
        <taxon>Pseudomonadati</taxon>
        <taxon>Pseudomonadota</taxon>
        <taxon>Gammaproteobacteria</taxon>
        <taxon>Pseudomonadales</taxon>
        <taxon>Pseudohongiellaceae</taxon>
        <taxon>Pseudohongiella</taxon>
    </lineage>
</organism>
<accession>A0A917GS15</accession>
<reference evidence="2" key="2">
    <citation type="submission" date="2020-09" db="EMBL/GenBank/DDBJ databases">
        <authorList>
            <person name="Sun Q."/>
            <person name="Zhou Y."/>
        </authorList>
    </citation>
    <scope>NUCLEOTIDE SEQUENCE</scope>
    <source>
        <strain evidence="2">CGMCC 1.15425</strain>
    </source>
</reference>
<gene>
    <name evidence="2" type="ORF">GCM10011403_10000</name>
</gene>
<evidence type="ECO:0000313" key="2">
    <source>
        <dbReference type="EMBL" id="GGG54909.1"/>
    </source>
</evidence>
<comment type="caution">
    <text evidence="2">The sequence shown here is derived from an EMBL/GenBank/DDBJ whole genome shotgun (WGS) entry which is preliminary data.</text>
</comment>
<dbReference type="EMBL" id="BMIY01000004">
    <property type="protein sequence ID" value="GGG54909.1"/>
    <property type="molecule type" value="Genomic_DNA"/>
</dbReference>
<proteinExistence type="predicted"/>
<keyword evidence="3" id="KW-1185">Reference proteome</keyword>
<dbReference type="AlphaFoldDB" id="A0A917GS15"/>
<reference evidence="2" key="1">
    <citation type="journal article" date="2014" name="Int. J. Syst. Evol. Microbiol.">
        <title>Complete genome sequence of Corynebacterium casei LMG S-19264T (=DSM 44701T), isolated from a smear-ripened cheese.</title>
        <authorList>
            <consortium name="US DOE Joint Genome Institute (JGI-PGF)"/>
            <person name="Walter F."/>
            <person name="Albersmeier A."/>
            <person name="Kalinowski J."/>
            <person name="Ruckert C."/>
        </authorList>
    </citation>
    <scope>NUCLEOTIDE SEQUENCE</scope>
    <source>
        <strain evidence="2">CGMCC 1.15425</strain>
    </source>
</reference>
<feature type="compositionally biased region" description="Basic and acidic residues" evidence="1">
    <location>
        <begin position="154"/>
        <end position="165"/>
    </location>
</feature>
<sequence length="344" mass="38437">MQDVNATNKTCHNDRKSLSTLVTVTAMTLTLGATAWAQENYEVPRTPHGHPDLQGVWANNSSTPLERPEIFGNKATLSPEEFEDLQQQAQEILDSGGDALFGDGFLNAVISGEVESYDPATGNYDAAWMADRNLENRTSLIVDPPNGRIPPLTEEGKARAAERRSGRISPTDSYQGRPLQERCITWGMPYIMAGYNSYYQVIQSEDTVAIIQEMIHDVRVIPLTEKPALDERIELWHGDSRGWWEGDTLVVETKNFSDDSLFRGAGKNRVFTERYTRTSDDVLQYQFTVEDPTTWERPWTAIINYTASDGPIFEYACHEGNYALMGILSGARAEEAKQAAQGSD</sequence>
<evidence type="ECO:0000256" key="1">
    <source>
        <dbReference type="SAM" id="MobiDB-lite"/>
    </source>
</evidence>
<dbReference type="Proteomes" id="UP000627715">
    <property type="component" value="Unassembled WGS sequence"/>
</dbReference>
<protein>
    <submittedName>
        <fullName evidence="2">Uncharacterized protein</fullName>
    </submittedName>
</protein>
<dbReference type="RefSeq" id="WP_157885699.1">
    <property type="nucleotide sequence ID" value="NZ_BMIY01000004.1"/>
</dbReference>
<evidence type="ECO:0000313" key="3">
    <source>
        <dbReference type="Proteomes" id="UP000627715"/>
    </source>
</evidence>
<name>A0A917GS15_9GAMM</name>
<dbReference type="OrthoDB" id="7054794at2"/>